<reference evidence="4" key="1">
    <citation type="submission" date="2015-10" db="EMBL/GenBank/DDBJ databases">
        <title>Draft genome sequence of Salegentibacter mishustinae KCTC 12263.</title>
        <authorList>
            <person name="Lin W."/>
            <person name="Zheng Q."/>
        </authorList>
    </citation>
    <scope>NUCLEOTIDE SEQUENCE [LARGE SCALE GENOMIC DNA]</scope>
    <source>
        <strain evidence="4">KCTC 12263</strain>
    </source>
</reference>
<gene>
    <name evidence="4" type="ORF">APR42_13035</name>
</gene>
<evidence type="ECO:0000313" key="5">
    <source>
        <dbReference type="Proteomes" id="UP000051643"/>
    </source>
</evidence>
<dbReference type="Gene3D" id="2.40.160.20">
    <property type="match status" value="1"/>
</dbReference>
<organism evidence="4 5">
    <name type="scientific">Salegentibacter mishustinae</name>
    <dbReference type="NCBI Taxonomy" id="270918"/>
    <lineage>
        <taxon>Bacteria</taxon>
        <taxon>Pseudomonadati</taxon>
        <taxon>Bacteroidota</taxon>
        <taxon>Flavobacteriia</taxon>
        <taxon>Flavobacteriales</taxon>
        <taxon>Flavobacteriaceae</taxon>
        <taxon>Salegentibacter</taxon>
    </lineage>
</organism>
<protein>
    <recommendedName>
        <fullName evidence="3">Outer membrane protein beta-barrel domain-containing protein</fullName>
    </recommendedName>
</protein>
<name>A0A0Q9ZAP0_9FLAO</name>
<dbReference type="EMBL" id="LKTP01000002">
    <property type="protein sequence ID" value="KRG30109.1"/>
    <property type="molecule type" value="Genomic_DNA"/>
</dbReference>
<feature type="domain" description="Outer membrane protein beta-barrel" evidence="3">
    <location>
        <begin position="26"/>
        <end position="211"/>
    </location>
</feature>
<dbReference type="SUPFAM" id="SSF56925">
    <property type="entry name" value="OMPA-like"/>
    <property type="match status" value="1"/>
</dbReference>
<feature type="signal peptide" evidence="2">
    <location>
        <begin position="1"/>
        <end position="37"/>
    </location>
</feature>
<dbReference type="Pfam" id="PF13505">
    <property type="entry name" value="OMP_b-brl"/>
    <property type="match status" value="1"/>
</dbReference>
<evidence type="ECO:0000256" key="1">
    <source>
        <dbReference type="ARBA" id="ARBA00022729"/>
    </source>
</evidence>
<evidence type="ECO:0000259" key="3">
    <source>
        <dbReference type="Pfam" id="PF13505"/>
    </source>
</evidence>
<evidence type="ECO:0000313" key="4">
    <source>
        <dbReference type="EMBL" id="KRG30109.1"/>
    </source>
</evidence>
<sequence>MDSISELLLFCIFTKNKTLKKLLLPLLLAFFSLSAFSQTQNEVRLYFGITDSKLLRGEEIAGGGSSDIENSYEFGFRYLLEVTDNLALETGLNYWKGDVVINSALPRPGETSSSQELQTTSIPIFANYTFLDYFFVNGGPVMDFQGSESESVDPQAGIGVGFGLGAQYAFNKFNIYVNPNFRRYAVIPFEEEDYHQKLTSFGVQLGVGYRF</sequence>
<dbReference type="STRING" id="270918.APR42_13035"/>
<evidence type="ECO:0000256" key="2">
    <source>
        <dbReference type="SAM" id="SignalP"/>
    </source>
</evidence>
<comment type="caution">
    <text evidence="4">The sequence shown here is derived from an EMBL/GenBank/DDBJ whole genome shotgun (WGS) entry which is preliminary data.</text>
</comment>
<proteinExistence type="predicted"/>
<dbReference type="Proteomes" id="UP000051643">
    <property type="component" value="Unassembled WGS sequence"/>
</dbReference>
<dbReference type="InterPro" id="IPR011250">
    <property type="entry name" value="OMP/PagP_B-barrel"/>
</dbReference>
<accession>A0A0Q9ZAP0</accession>
<keyword evidence="5" id="KW-1185">Reference proteome</keyword>
<dbReference type="AlphaFoldDB" id="A0A0Q9ZAP0"/>
<feature type="chain" id="PRO_5006389252" description="Outer membrane protein beta-barrel domain-containing protein" evidence="2">
    <location>
        <begin position="38"/>
        <end position="211"/>
    </location>
</feature>
<dbReference type="OrthoDB" id="980939at2"/>
<dbReference type="InterPro" id="IPR027385">
    <property type="entry name" value="Beta-barrel_OMP"/>
</dbReference>
<keyword evidence="1 2" id="KW-0732">Signal</keyword>